<feature type="transmembrane region" description="Helical" evidence="10">
    <location>
        <begin position="76"/>
        <end position="98"/>
    </location>
</feature>
<feature type="compositionally biased region" description="Basic and acidic residues" evidence="9">
    <location>
        <begin position="234"/>
        <end position="251"/>
    </location>
</feature>
<feature type="transmembrane region" description="Helical" evidence="10">
    <location>
        <begin position="130"/>
        <end position="155"/>
    </location>
</feature>
<name>A0AAW0P1F2_9GOBI</name>
<feature type="transmembrane region" description="Helical" evidence="10">
    <location>
        <begin position="28"/>
        <end position="47"/>
    </location>
</feature>
<dbReference type="Pfam" id="PF00001">
    <property type="entry name" value="7tm_1"/>
    <property type="match status" value="1"/>
</dbReference>
<dbReference type="EMBL" id="JBBPFD010000009">
    <property type="protein sequence ID" value="KAK7913148.1"/>
    <property type="molecule type" value="Genomic_DNA"/>
</dbReference>
<keyword evidence="6 10" id="KW-0472">Membrane</keyword>
<comment type="subcellular location">
    <subcellularLocation>
        <location evidence="1">Cell membrane</location>
        <topology evidence="1">Multi-pass membrane protein</topology>
    </subcellularLocation>
</comment>
<keyword evidence="7" id="KW-0675">Receptor</keyword>
<dbReference type="AlphaFoldDB" id="A0AAW0P1F2"/>
<evidence type="ECO:0000256" key="7">
    <source>
        <dbReference type="ARBA" id="ARBA00023170"/>
    </source>
</evidence>
<dbReference type="InterPro" id="IPR017452">
    <property type="entry name" value="GPCR_Rhodpsn_7TM"/>
</dbReference>
<evidence type="ECO:0000256" key="6">
    <source>
        <dbReference type="ARBA" id="ARBA00023136"/>
    </source>
</evidence>
<dbReference type="PANTHER" id="PTHR22752">
    <property type="entry name" value="G PROTEIN-COUPLED RECEPTOR"/>
    <property type="match status" value="1"/>
</dbReference>
<dbReference type="GO" id="GO:0004930">
    <property type="term" value="F:G protein-coupled receptor activity"/>
    <property type="evidence" value="ECO:0007669"/>
    <property type="project" value="UniProtKB-KW"/>
</dbReference>
<dbReference type="GO" id="GO:0005886">
    <property type="term" value="C:plasma membrane"/>
    <property type="evidence" value="ECO:0007669"/>
    <property type="project" value="UniProtKB-SubCell"/>
</dbReference>
<keyword evidence="8" id="KW-0807">Transducer</keyword>
<evidence type="ECO:0000259" key="11">
    <source>
        <dbReference type="PROSITE" id="PS50262"/>
    </source>
</evidence>
<dbReference type="CDD" id="cd00637">
    <property type="entry name" value="7tm_classA_rhodopsin-like"/>
    <property type="match status" value="1"/>
</dbReference>
<sequence length="261" mass="28928">MWTSLGQFCQIRNALSNGCLWTSCRIRVALLLVWIYSFTNAVLPVVGVGSIRLSPDSCVCSLSLLDAGAVSRGVSLWWLCVSMATPLTLTCALQGYVVHVARKQARRGTFRCNDTHCFYVPAHVYERSSYALLLGTGSVLLCWVPFLSVSLFSVLSLKKVPQFLSQGSMFLVLSSCAVSPGVTCLTHTQYRAAARLIWSRLLQLFSRSAPPLARLSQSDLHHQDLTSWSCHTPLRPDPETGPRETGPDLRPDWTRLSVLRK</sequence>
<evidence type="ECO:0000256" key="1">
    <source>
        <dbReference type="ARBA" id="ARBA00004651"/>
    </source>
</evidence>
<dbReference type="Gene3D" id="1.20.1070.10">
    <property type="entry name" value="Rhodopsin 7-helix transmembrane proteins"/>
    <property type="match status" value="1"/>
</dbReference>
<evidence type="ECO:0000256" key="3">
    <source>
        <dbReference type="ARBA" id="ARBA00022692"/>
    </source>
</evidence>
<dbReference type="PROSITE" id="PS50262">
    <property type="entry name" value="G_PROTEIN_RECEP_F1_2"/>
    <property type="match status" value="1"/>
</dbReference>
<evidence type="ECO:0000313" key="12">
    <source>
        <dbReference type="EMBL" id="KAK7913148.1"/>
    </source>
</evidence>
<gene>
    <name evidence="12" type="ORF">WMY93_013359</name>
</gene>
<keyword evidence="13" id="KW-1185">Reference proteome</keyword>
<evidence type="ECO:0000256" key="4">
    <source>
        <dbReference type="ARBA" id="ARBA00022989"/>
    </source>
</evidence>
<keyword evidence="2" id="KW-1003">Cell membrane</keyword>
<evidence type="ECO:0000256" key="2">
    <source>
        <dbReference type="ARBA" id="ARBA00022475"/>
    </source>
</evidence>
<accession>A0AAW0P1F2</accession>
<proteinExistence type="predicted"/>
<feature type="region of interest" description="Disordered" evidence="9">
    <location>
        <begin position="231"/>
        <end position="251"/>
    </location>
</feature>
<comment type="caution">
    <text evidence="12">The sequence shown here is derived from an EMBL/GenBank/DDBJ whole genome shotgun (WGS) entry which is preliminary data.</text>
</comment>
<protein>
    <recommendedName>
        <fullName evidence="11">G-protein coupled receptors family 1 profile domain-containing protein</fullName>
    </recommendedName>
</protein>
<reference evidence="13" key="1">
    <citation type="submission" date="2024-04" db="EMBL/GenBank/DDBJ databases">
        <title>Salinicola lusitanus LLJ914,a marine bacterium isolated from the Okinawa Trough.</title>
        <authorList>
            <person name="Li J."/>
        </authorList>
    </citation>
    <scope>NUCLEOTIDE SEQUENCE [LARGE SCALE GENOMIC DNA]</scope>
</reference>
<dbReference type="Proteomes" id="UP001460270">
    <property type="component" value="Unassembled WGS sequence"/>
</dbReference>
<evidence type="ECO:0000256" key="10">
    <source>
        <dbReference type="SAM" id="Phobius"/>
    </source>
</evidence>
<keyword evidence="5" id="KW-0297">G-protein coupled receptor</keyword>
<organism evidence="12 13">
    <name type="scientific">Mugilogobius chulae</name>
    <name type="common">yellowstripe goby</name>
    <dbReference type="NCBI Taxonomy" id="88201"/>
    <lineage>
        <taxon>Eukaryota</taxon>
        <taxon>Metazoa</taxon>
        <taxon>Chordata</taxon>
        <taxon>Craniata</taxon>
        <taxon>Vertebrata</taxon>
        <taxon>Euteleostomi</taxon>
        <taxon>Actinopterygii</taxon>
        <taxon>Neopterygii</taxon>
        <taxon>Teleostei</taxon>
        <taxon>Neoteleostei</taxon>
        <taxon>Acanthomorphata</taxon>
        <taxon>Gobiaria</taxon>
        <taxon>Gobiiformes</taxon>
        <taxon>Gobioidei</taxon>
        <taxon>Gobiidae</taxon>
        <taxon>Gobionellinae</taxon>
        <taxon>Mugilogobius</taxon>
    </lineage>
</organism>
<dbReference type="InterPro" id="IPR000276">
    <property type="entry name" value="GPCR_Rhodpsn"/>
</dbReference>
<evidence type="ECO:0000313" key="13">
    <source>
        <dbReference type="Proteomes" id="UP001460270"/>
    </source>
</evidence>
<feature type="domain" description="G-protein coupled receptors family 1 profile" evidence="11">
    <location>
        <begin position="1"/>
        <end position="183"/>
    </location>
</feature>
<evidence type="ECO:0000256" key="9">
    <source>
        <dbReference type="SAM" id="MobiDB-lite"/>
    </source>
</evidence>
<keyword evidence="4 10" id="KW-1133">Transmembrane helix</keyword>
<keyword evidence="3 10" id="KW-0812">Transmembrane</keyword>
<evidence type="ECO:0000256" key="8">
    <source>
        <dbReference type="ARBA" id="ARBA00023224"/>
    </source>
</evidence>
<evidence type="ECO:0000256" key="5">
    <source>
        <dbReference type="ARBA" id="ARBA00023040"/>
    </source>
</evidence>
<dbReference type="SUPFAM" id="SSF81321">
    <property type="entry name" value="Family A G protein-coupled receptor-like"/>
    <property type="match status" value="1"/>
</dbReference>
<feature type="transmembrane region" description="Helical" evidence="10">
    <location>
        <begin position="167"/>
        <end position="186"/>
    </location>
</feature>